<sequence>MERKKLSYSMFHIGQKLFLRRMFRSMRVKLSRIEQPSIIVVNHSSFYDALVLFELDRRGYLPKNRIVGMSAAGLKKFPIFKKLGTVPISQPIKLSEYKELLRLAQTHTIILFPQGVEEHAEKRPLTIQPGMERLMSRFPKYKLLFISIYYSFTDGVRGDIACQLTPKVQPVNIQQMMTTEIDTLKASVITNDLKGFTRLW</sequence>
<feature type="domain" description="Phospholipid/glycerol acyltransferase" evidence="1">
    <location>
        <begin position="37"/>
        <end position="151"/>
    </location>
</feature>
<dbReference type="CDD" id="cd06551">
    <property type="entry name" value="LPLAT"/>
    <property type="match status" value="1"/>
</dbReference>
<gene>
    <name evidence="2" type="ORF">ACFSY7_07005</name>
</gene>
<keyword evidence="3" id="KW-1185">Reference proteome</keyword>
<accession>A0ABW5XYW2</accession>
<keyword evidence="2" id="KW-0012">Acyltransferase</keyword>
<protein>
    <submittedName>
        <fullName evidence="2">Lysophospholipid acyltransferase family protein</fullName>
    </submittedName>
</protein>
<reference evidence="3" key="1">
    <citation type="journal article" date="2019" name="Int. J. Syst. Evol. Microbiol.">
        <title>The Global Catalogue of Microorganisms (GCM) 10K type strain sequencing project: providing services to taxonomists for standard genome sequencing and annotation.</title>
        <authorList>
            <consortium name="The Broad Institute Genomics Platform"/>
            <consortium name="The Broad Institute Genome Sequencing Center for Infectious Disease"/>
            <person name="Wu L."/>
            <person name="Ma J."/>
        </authorList>
    </citation>
    <scope>NUCLEOTIDE SEQUENCE [LARGE SCALE GENOMIC DNA]</scope>
    <source>
        <strain evidence="3">KCTC 33522</strain>
    </source>
</reference>
<dbReference type="Pfam" id="PF01553">
    <property type="entry name" value="Acyltransferase"/>
    <property type="match status" value="1"/>
</dbReference>
<dbReference type="RefSeq" id="WP_380147359.1">
    <property type="nucleotide sequence ID" value="NZ_JBHUOR010000038.1"/>
</dbReference>
<proteinExistence type="predicted"/>
<dbReference type="SMART" id="SM00563">
    <property type="entry name" value="PlsC"/>
    <property type="match status" value="1"/>
</dbReference>
<comment type="caution">
    <text evidence="2">The sequence shown here is derived from an EMBL/GenBank/DDBJ whole genome shotgun (WGS) entry which is preliminary data.</text>
</comment>
<dbReference type="GO" id="GO:0016746">
    <property type="term" value="F:acyltransferase activity"/>
    <property type="evidence" value="ECO:0007669"/>
    <property type="project" value="UniProtKB-KW"/>
</dbReference>
<dbReference type="EMBL" id="JBHUOR010000038">
    <property type="protein sequence ID" value="MFD2868242.1"/>
    <property type="molecule type" value="Genomic_DNA"/>
</dbReference>
<keyword evidence="2" id="KW-0808">Transferase</keyword>
<organism evidence="2 3">
    <name type="scientific">Kurthia populi</name>
    <dbReference type="NCBI Taxonomy" id="1562132"/>
    <lineage>
        <taxon>Bacteria</taxon>
        <taxon>Bacillati</taxon>
        <taxon>Bacillota</taxon>
        <taxon>Bacilli</taxon>
        <taxon>Bacillales</taxon>
        <taxon>Caryophanaceae</taxon>
        <taxon>Kurthia</taxon>
    </lineage>
</organism>
<dbReference type="InterPro" id="IPR002123">
    <property type="entry name" value="Plipid/glycerol_acylTrfase"/>
</dbReference>
<evidence type="ECO:0000313" key="3">
    <source>
        <dbReference type="Proteomes" id="UP001597568"/>
    </source>
</evidence>
<dbReference type="Proteomes" id="UP001597568">
    <property type="component" value="Unassembled WGS sequence"/>
</dbReference>
<name>A0ABW5XYW2_9BACL</name>
<evidence type="ECO:0000259" key="1">
    <source>
        <dbReference type="SMART" id="SM00563"/>
    </source>
</evidence>
<evidence type="ECO:0000313" key="2">
    <source>
        <dbReference type="EMBL" id="MFD2868242.1"/>
    </source>
</evidence>